<evidence type="ECO:0000256" key="5">
    <source>
        <dbReference type="RuleBase" id="RU362125"/>
    </source>
</evidence>
<feature type="compositionally biased region" description="Basic and acidic residues" evidence="6">
    <location>
        <begin position="612"/>
        <end position="621"/>
    </location>
</feature>
<name>A0ABW0W7S5_STRNO</name>
<keyword evidence="5 10" id="KW-0560">Oxidoreductase</keyword>
<evidence type="ECO:0000256" key="4">
    <source>
        <dbReference type="ARBA" id="ARBA00022827"/>
    </source>
</evidence>
<dbReference type="InterPro" id="IPR046373">
    <property type="entry name" value="Acyl-CoA_Oxase/DH_mid-dom_sf"/>
</dbReference>
<dbReference type="Proteomes" id="UP001596065">
    <property type="component" value="Unassembled WGS sequence"/>
</dbReference>
<keyword evidence="3 5" id="KW-0285">Flavoprotein</keyword>
<dbReference type="InterPro" id="IPR013786">
    <property type="entry name" value="AcylCoA_DH/ox_N"/>
</dbReference>
<evidence type="ECO:0000259" key="9">
    <source>
        <dbReference type="Pfam" id="PF02771"/>
    </source>
</evidence>
<dbReference type="Pfam" id="PF00441">
    <property type="entry name" value="Acyl-CoA_dh_1"/>
    <property type="match status" value="1"/>
</dbReference>
<dbReference type="GO" id="GO:0016491">
    <property type="term" value="F:oxidoreductase activity"/>
    <property type="evidence" value="ECO:0007669"/>
    <property type="project" value="UniProtKB-KW"/>
</dbReference>
<dbReference type="InterPro" id="IPR009075">
    <property type="entry name" value="AcylCo_DH/oxidase_C"/>
</dbReference>
<dbReference type="EC" id="1.-.-.-" evidence="10"/>
<dbReference type="InterPro" id="IPR006091">
    <property type="entry name" value="Acyl-CoA_Oxase/DH_mid-dom"/>
</dbReference>
<feature type="region of interest" description="Disordered" evidence="6">
    <location>
        <begin position="429"/>
        <end position="452"/>
    </location>
</feature>
<feature type="domain" description="Acyl-CoA oxidase/dehydrogenase middle" evidence="8">
    <location>
        <begin position="153"/>
        <end position="250"/>
    </location>
</feature>
<feature type="domain" description="Acyl-CoA dehydrogenase/oxidase N-terminal" evidence="9">
    <location>
        <begin position="42"/>
        <end position="149"/>
    </location>
</feature>
<evidence type="ECO:0000256" key="1">
    <source>
        <dbReference type="ARBA" id="ARBA00001974"/>
    </source>
</evidence>
<evidence type="ECO:0000256" key="3">
    <source>
        <dbReference type="ARBA" id="ARBA00022630"/>
    </source>
</evidence>
<reference evidence="11" key="1">
    <citation type="journal article" date="2019" name="Int. J. Syst. Evol. Microbiol.">
        <title>The Global Catalogue of Microorganisms (GCM) 10K type strain sequencing project: providing services to taxonomists for standard genome sequencing and annotation.</title>
        <authorList>
            <consortium name="The Broad Institute Genomics Platform"/>
            <consortium name="The Broad Institute Genome Sequencing Center for Infectious Disease"/>
            <person name="Wu L."/>
            <person name="Ma J."/>
        </authorList>
    </citation>
    <scope>NUCLEOTIDE SEQUENCE [LARGE SCALE GENOMIC DNA]</scope>
    <source>
        <strain evidence="11">KCTC 5701</strain>
    </source>
</reference>
<dbReference type="Gene3D" id="1.20.140.10">
    <property type="entry name" value="Butyryl-CoA Dehydrogenase, subunit A, domain 3"/>
    <property type="match status" value="2"/>
</dbReference>
<protein>
    <submittedName>
        <fullName evidence="10">Acyl-CoA dehydrogenase family protein</fullName>
        <ecNumber evidence="10">1.-.-.-</ecNumber>
    </submittedName>
</protein>
<dbReference type="Gene3D" id="1.10.540.10">
    <property type="entry name" value="Acyl-CoA dehydrogenase/oxidase, N-terminal domain"/>
    <property type="match status" value="1"/>
</dbReference>
<evidence type="ECO:0000313" key="11">
    <source>
        <dbReference type="Proteomes" id="UP001596065"/>
    </source>
</evidence>
<dbReference type="SUPFAM" id="SSF47203">
    <property type="entry name" value="Acyl-CoA dehydrogenase C-terminal domain-like"/>
    <property type="match status" value="1"/>
</dbReference>
<keyword evidence="4 5" id="KW-0274">FAD</keyword>
<organism evidence="10 11">
    <name type="scientific">Streptomyces nogalater</name>
    <dbReference type="NCBI Taxonomy" id="38314"/>
    <lineage>
        <taxon>Bacteria</taxon>
        <taxon>Bacillati</taxon>
        <taxon>Actinomycetota</taxon>
        <taxon>Actinomycetes</taxon>
        <taxon>Kitasatosporales</taxon>
        <taxon>Streptomycetaceae</taxon>
        <taxon>Streptomyces</taxon>
    </lineage>
</organism>
<dbReference type="EMBL" id="JBHSOE010000002">
    <property type="protein sequence ID" value="MFC5654238.1"/>
    <property type="molecule type" value="Genomic_DNA"/>
</dbReference>
<comment type="cofactor">
    <cofactor evidence="1 5">
        <name>FAD</name>
        <dbReference type="ChEBI" id="CHEBI:57692"/>
    </cofactor>
</comment>
<dbReference type="InterPro" id="IPR036250">
    <property type="entry name" value="AcylCo_DH-like_C"/>
</dbReference>
<evidence type="ECO:0000256" key="6">
    <source>
        <dbReference type="SAM" id="MobiDB-lite"/>
    </source>
</evidence>
<feature type="region of interest" description="Disordered" evidence="6">
    <location>
        <begin position="21"/>
        <end position="40"/>
    </location>
</feature>
<dbReference type="InterPro" id="IPR037069">
    <property type="entry name" value="AcylCoA_DH/ox_N_sf"/>
</dbReference>
<dbReference type="RefSeq" id="WP_344351933.1">
    <property type="nucleotide sequence ID" value="NZ_BAAASM010000054.1"/>
</dbReference>
<gene>
    <name evidence="10" type="ORF">ACFP3J_01850</name>
</gene>
<sequence>MPEPQAPPAARRPGFATALFLGRPETDPLTEPAGDPRRLEPAEERFLARLRDFCEKEVDSAAIEREDRVPDEVVEGLKDIGALAIRLPRRYGGLGLSTHCYLRALMLTSTTHPALSELLAAHQAIGLVQPLLLSGTEAQKRAFLPRCVREISAFALTEAGIGNDPFRMRTTAVYDPGSDTYVLDGVKTWTTNGVVADLLVVMAVVPAREGGEGGMTAFVVEADAPGVTVERRNSFLGLRGLENGCIRLHRVVVPAGHRIGAEGEGLAIALAAQDTGRLSLPAVSAAAAKWSLGIARQWSAARVQFGRPIAGHDAVAGKVSFIAATAFALEAMVEVIARRAEAGGTDTRLDAELAKLFASEQACVIADELVQLRGGRGYETAESAIARGERGVPAEQLLRDVRVGRIFDGSSEALRAFLAHDLIEAHRAAAGDRERAPTGDTARAGDTAPAGGTALLDDHLEFVARTSRRIAGELAAVAAESGPEGEGLDGRQRFLGRIVDVGAELYAMSASCVYARALGGDDGSPAELADAFCRQARLRAAESLARLGENTDAVDREVTGHVLDGRHTWLEEGVVDVCVDGPWIAEQRPGPSTGPNLRRVIGPAGTPLTARPSDETTRRTR</sequence>
<feature type="domain" description="Acyl-CoA dehydrogenase/oxidase C-terminal" evidence="7">
    <location>
        <begin position="263"/>
        <end position="420"/>
    </location>
</feature>
<dbReference type="PANTHER" id="PTHR43884">
    <property type="entry name" value="ACYL-COA DEHYDROGENASE"/>
    <property type="match status" value="1"/>
</dbReference>
<dbReference type="InterPro" id="IPR009100">
    <property type="entry name" value="AcylCoA_DH/oxidase_NM_dom_sf"/>
</dbReference>
<evidence type="ECO:0000259" key="8">
    <source>
        <dbReference type="Pfam" id="PF02770"/>
    </source>
</evidence>
<dbReference type="Gene3D" id="2.40.110.10">
    <property type="entry name" value="Butyryl-CoA Dehydrogenase, subunit A, domain 2"/>
    <property type="match status" value="1"/>
</dbReference>
<dbReference type="SUPFAM" id="SSF56645">
    <property type="entry name" value="Acyl-CoA dehydrogenase NM domain-like"/>
    <property type="match status" value="1"/>
</dbReference>
<evidence type="ECO:0000256" key="2">
    <source>
        <dbReference type="ARBA" id="ARBA00009347"/>
    </source>
</evidence>
<proteinExistence type="inferred from homology"/>
<evidence type="ECO:0000313" key="10">
    <source>
        <dbReference type="EMBL" id="MFC5654238.1"/>
    </source>
</evidence>
<comment type="similarity">
    <text evidence="2 5">Belongs to the acyl-CoA dehydrogenase family.</text>
</comment>
<dbReference type="Pfam" id="PF02771">
    <property type="entry name" value="Acyl-CoA_dh_N"/>
    <property type="match status" value="1"/>
</dbReference>
<dbReference type="Pfam" id="PF02770">
    <property type="entry name" value="Acyl-CoA_dh_M"/>
    <property type="match status" value="1"/>
</dbReference>
<keyword evidence="11" id="KW-1185">Reference proteome</keyword>
<accession>A0ABW0W7S5</accession>
<feature type="region of interest" description="Disordered" evidence="6">
    <location>
        <begin position="586"/>
        <end position="621"/>
    </location>
</feature>
<evidence type="ECO:0000259" key="7">
    <source>
        <dbReference type="Pfam" id="PF00441"/>
    </source>
</evidence>
<dbReference type="PANTHER" id="PTHR43884:SF9">
    <property type="entry name" value="COMPLEX I ASSEMBLY FACTOR ACAD9, MITOCHONDRIAL"/>
    <property type="match status" value="1"/>
</dbReference>
<comment type="caution">
    <text evidence="10">The sequence shown here is derived from an EMBL/GenBank/DDBJ whole genome shotgun (WGS) entry which is preliminary data.</text>
</comment>